<organism evidence="1 2">
    <name type="scientific">Scortum barcoo</name>
    <name type="common">barcoo grunter</name>
    <dbReference type="NCBI Taxonomy" id="214431"/>
    <lineage>
        <taxon>Eukaryota</taxon>
        <taxon>Metazoa</taxon>
        <taxon>Chordata</taxon>
        <taxon>Craniata</taxon>
        <taxon>Vertebrata</taxon>
        <taxon>Euteleostomi</taxon>
        <taxon>Actinopterygii</taxon>
        <taxon>Neopterygii</taxon>
        <taxon>Teleostei</taxon>
        <taxon>Neoteleostei</taxon>
        <taxon>Acanthomorphata</taxon>
        <taxon>Eupercaria</taxon>
        <taxon>Centrarchiformes</taxon>
        <taxon>Terapontoidei</taxon>
        <taxon>Terapontidae</taxon>
        <taxon>Scortum</taxon>
    </lineage>
</organism>
<name>A0ACB8WP14_9TELE</name>
<sequence>MGCVHSTGRVKKHGPDTDTGGIPVKADPEVYPEILQLAELTKAGSHAFTERSFKRKRVCDVCGQNIDSPGAFCKECKLAVHKTCEAKVTPTCNSTPDLHGSIKSTSQKKRGSIPRIKSGEQVMEHVMERHYDFDLTYITERIISVFFLPDLEEQRYRRNLQEVASMLKSKHQDKFLLLNLSEKRHDITRLNPKVQNYGWPDLHAPPLDRICAVCKAMETWLTSDPHNVVVLHCRGNKGKTGVIVAAYMHYSKISAGADQALTTLAMRKFCEDKVSSSLQPSQNRYIYYFGGLLSGTIKMNSSPLFLHQVLIPSLPNFQAGGGFFPFLKIYQSLQLVYTSGLLVKCYHRRSRATEREVVFRVQFHTCTVHGAQLWFGKTELDLACTDDRFPPDATVEFIFSSGPEKMKGREYRKNDASIKVDYDTSDPVVRWDSYENFNLRHQDSIENIAHTRGPLDGSLYAQVRKRRGPGSTASTASPNGCLTSSPTVKPQTPSQPQPITYTSDSSRSSVPSDHLEDASPSINRPERENAECQSRRGDGEDGAKEKMRGKERDRETAILDDGDPSSPVGLRREHSCCSRAGIKCGDVGWEREREPCLSNGHCLGRCSSIKKHPKSQTLPALPSKSVSPPLHSTHMELCHRHSAHPLPELPWERPPPPPPLPCLLRPCYSYSTPEHTHPHSHTLPASNRLCSGEDCHLFHYSGHNPASHLSHQSLPSSPYREMFFGSLTPPAGCPCRDCSSRREHHQSTSVRTFHPLHPDQSENPHWLQGAGVPRTREAPPLWESENPWEVAREAEIWQCKSALPAFRVCHSPLDQGPNPEQARYAIGPHQGYPSPQSLMDVRDGASSGYHTPPQPRHSCPCSPYQSSPAESHESRGYASGYHSGSASPLPTSSPSPGRGRLPEAPSGSRDQQHAEHHKVEKAKADVEDEISQGSEGKSDSRGQLSSPGLDSDHDYTIIGSSSPTQTEDSVTPDSPPQSQETAPHPESSTNSSKTIMPAASKTQSPSSNISMNSAQPSSEQSSSSDVKLGAANITGSTEGSNKLQTSNYATVIITPVQVQLNGSALPRDSPSDSSRAVSANPSASLTSSPSTTSPNSPIGSPDLQSSPQRSTSATDVAGQRLTPDRDSSADTKPPSPVPDGYHTPTFPLASYYYPLLNVPHVPYTGYTAVTIPAMQPPLPEKKRLSASPGSLNGHNSLLRASSAPSPTHHVTFSPSVGEQRRGSAQHTCREEADIKVNAKFVQDSSKYWYKPGISRDQAIAVLKDKEPGTFLIRDSNSFHGAYGLALKVATPPPNANIIGIKGDPLEQLVRHFLIETGPRGVKIKGCQNESYFGSLSALVYQHSITPISLPCPLRIPEKDLVGELQEMQTATNTSTAADLLKQGAACNVLYLNSVETESLTGPEAVSKATKCTLALSPRPVATVVHFKVSAQGITLTDSKRRLFFRRHYPISSVTFSSLDPQDQRMFGFVARRTGSATENVCHLFAEMDPEQPAVAIVNFINKVMLGPQIRR</sequence>
<protein>
    <submittedName>
        <fullName evidence="1">Uncharacterized protein</fullName>
    </submittedName>
</protein>
<evidence type="ECO:0000313" key="2">
    <source>
        <dbReference type="Proteomes" id="UP000831701"/>
    </source>
</evidence>
<dbReference type="EMBL" id="CM041537">
    <property type="protein sequence ID" value="KAI3369480.1"/>
    <property type="molecule type" value="Genomic_DNA"/>
</dbReference>
<accession>A0ACB8WP14</accession>
<evidence type="ECO:0000313" key="1">
    <source>
        <dbReference type="EMBL" id="KAI3369480.1"/>
    </source>
</evidence>
<dbReference type="Proteomes" id="UP000831701">
    <property type="component" value="Chromosome 7"/>
</dbReference>
<proteinExistence type="predicted"/>
<keyword evidence="2" id="KW-1185">Reference proteome</keyword>
<reference evidence="1" key="1">
    <citation type="submission" date="2022-04" db="EMBL/GenBank/DDBJ databases">
        <title>Jade perch genome.</title>
        <authorList>
            <person name="Chao B."/>
        </authorList>
    </citation>
    <scope>NUCLEOTIDE SEQUENCE</scope>
    <source>
        <strain evidence="1">CB-2022</strain>
    </source>
</reference>
<gene>
    <name evidence="1" type="ORF">L3Q82_007696</name>
</gene>
<comment type="caution">
    <text evidence="1">The sequence shown here is derived from an EMBL/GenBank/DDBJ whole genome shotgun (WGS) entry which is preliminary data.</text>
</comment>